<name>A0A014MC80_9GAMM</name>
<organism evidence="1 2">
    <name type="scientific">Erwinia mallotivora</name>
    <dbReference type="NCBI Taxonomy" id="69222"/>
    <lineage>
        <taxon>Bacteria</taxon>
        <taxon>Pseudomonadati</taxon>
        <taxon>Pseudomonadota</taxon>
        <taxon>Gammaproteobacteria</taxon>
        <taxon>Enterobacterales</taxon>
        <taxon>Erwiniaceae</taxon>
        <taxon>Erwinia</taxon>
    </lineage>
</organism>
<gene>
    <name evidence="1" type="ORF">BG55_11060</name>
</gene>
<protein>
    <submittedName>
        <fullName evidence="1">Uncharacterized protein</fullName>
    </submittedName>
</protein>
<evidence type="ECO:0000313" key="1">
    <source>
        <dbReference type="EMBL" id="EXU75669.1"/>
    </source>
</evidence>
<dbReference type="OrthoDB" id="6433535at2"/>
<reference evidence="1 2" key="1">
    <citation type="submission" date="2014-02" db="EMBL/GenBank/DDBJ databases">
        <title>Draft genome of Erwinia mallotivora strain BT-MARDI, a papaya dieback pathogen.</title>
        <authorList>
            <person name="Redzuan R."/>
            <person name="Abu Bakar N."/>
            <person name="Badrun R."/>
            <person name="Mohd Raih M.F."/>
            <person name="Rozano L."/>
            <person name="Mat Amin N."/>
        </authorList>
    </citation>
    <scope>NUCLEOTIDE SEQUENCE [LARGE SCALE GENOMIC DNA]</scope>
    <source>
        <strain evidence="1 2">BT-MARDI</strain>
    </source>
</reference>
<sequence>MRGLTTCLLTFEVLDKSSIAGCVNQANRMQLGARRLAYYTSCFTDNYQAVCTGKKNEDVRFLAGLVQLVKLHNVVTSMLEIYVNQLLHGLTQDRISRIKKLLVGKGATIASGSMTNQTLAYAIVAAVSYSLGARMSINTKLAKISAAAVTIVSYYGYVQESADAANRLRARNPRYYYALYVEKLEMLYFIVEPVISRNALRFSPPSSDRDIADVIMRMIR</sequence>
<keyword evidence="2" id="KW-1185">Reference proteome</keyword>
<dbReference type="Proteomes" id="UP000019918">
    <property type="component" value="Unassembled WGS sequence"/>
</dbReference>
<dbReference type="EMBL" id="JFHN01000045">
    <property type="protein sequence ID" value="EXU75669.1"/>
    <property type="molecule type" value="Genomic_DNA"/>
</dbReference>
<dbReference type="PATRIC" id="fig|69222.5.peg.2299"/>
<comment type="caution">
    <text evidence="1">The sequence shown here is derived from an EMBL/GenBank/DDBJ whole genome shotgun (WGS) entry which is preliminary data.</text>
</comment>
<evidence type="ECO:0000313" key="2">
    <source>
        <dbReference type="Proteomes" id="UP000019918"/>
    </source>
</evidence>
<proteinExistence type="predicted"/>
<accession>A0A014MC80</accession>
<dbReference type="AlphaFoldDB" id="A0A014MC80"/>